<dbReference type="AlphaFoldDB" id="A0A182WNC4"/>
<proteinExistence type="predicted"/>
<keyword evidence="2" id="KW-1185">Reference proteome</keyword>
<evidence type="ECO:0000313" key="1">
    <source>
        <dbReference type="EnsemblMetazoa" id="AMIN014218-PA"/>
    </source>
</evidence>
<dbReference type="VEuPathDB" id="VectorBase:AMIN014218"/>
<dbReference type="EnsemblMetazoa" id="AMIN014218-RA">
    <property type="protein sequence ID" value="AMIN014218-PA"/>
    <property type="gene ID" value="AMIN014218"/>
</dbReference>
<organism evidence="1 2">
    <name type="scientific">Anopheles minimus</name>
    <dbReference type="NCBI Taxonomy" id="112268"/>
    <lineage>
        <taxon>Eukaryota</taxon>
        <taxon>Metazoa</taxon>
        <taxon>Ecdysozoa</taxon>
        <taxon>Arthropoda</taxon>
        <taxon>Hexapoda</taxon>
        <taxon>Insecta</taxon>
        <taxon>Pterygota</taxon>
        <taxon>Neoptera</taxon>
        <taxon>Endopterygota</taxon>
        <taxon>Diptera</taxon>
        <taxon>Nematocera</taxon>
        <taxon>Culicoidea</taxon>
        <taxon>Culicidae</taxon>
        <taxon>Anophelinae</taxon>
        <taxon>Anopheles</taxon>
    </lineage>
</organism>
<sequence>MRLVRRPRSQTFMRFPAFHPIPTNVSQCFYVSTLATSVFFSFVKHVLVSLFSHFAKVGRASPCVFTRRSIQCGCVCV</sequence>
<reference evidence="2" key="1">
    <citation type="submission" date="2013-03" db="EMBL/GenBank/DDBJ databases">
        <title>The Genome Sequence of Anopheles minimus MINIMUS1.</title>
        <authorList>
            <consortium name="The Broad Institute Genomics Platform"/>
            <person name="Neafsey D.E."/>
            <person name="Walton C."/>
            <person name="Walker B."/>
            <person name="Young S.K."/>
            <person name="Zeng Q."/>
            <person name="Gargeya S."/>
            <person name="Fitzgerald M."/>
            <person name="Haas B."/>
            <person name="Abouelleil A."/>
            <person name="Allen A.W."/>
            <person name="Alvarado L."/>
            <person name="Arachchi H.M."/>
            <person name="Berlin A.M."/>
            <person name="Chapman S.B."/>
            <person name="Gainer-Dewar J."/>
            <person name="Goldberg J."/>
            <person name="Griggs A."/>
            <person name="Gujja S."/>
            <person name="Hansen M."/>
            <person name="Howarth C."/>
            <person name="Imamovic A."/>
            <person name="Ireland A."/>
            <person name="Larimer J."/>
            <person name="McCowan C."/>
            <person name="Murphy C."/>
            <person name="Pearson M."/>
            <person name="Poon T.W."/>
            <person name="Priest M."/>
            <person name="Roberts A."/>
            <person name="Saif S."/>
            <person name="Shea T."/>
            <person name="Sisk P."/>
            <person name="Sykes S."/>
            <person name="Wortman J."/>
            <person name="Nusbaum C."/>
            <person name="Birren B."/>
        </authorList>
    </citation>
    <scope>NUCLEOTIDE SEQUENCE [LARGE SCALE GENOMIC DNA]</scope>
    <source>
        <strain evidence="2">MINIMUS1</strain>
    </source>
</reference>
<reference evidence="1" key="2">
    <citation type="submission" date="2020-05" db="UniProtKB">
        <authorList>
            <consortium name="EnsemblMetazoa"/>
        </authorList>
    </citation>
    <scope>IDENTIFICATION</scope>
    <source>
        <strain evidence="1">MINIMUS1</strain>
    </source>
</reference>
<evidence type="ECO:0000313" key="2">
    <source>
        <dbReference type="Proteomes" id="UP000075920"/>
    </source>
</evidence>
<dbReference type="Proteomes" id="UP000075920">
    <property type="component" value="Unassembled WGS sequence"/>
</dbReference>
<name>A0A182WNC4_9DIPT</name>
<accession>A0A182WNC4</accession>
<protein>
    <submittedName>
        <fullName evidence="1">Uncharacterized protein</fullName>
    </submittedName>
</protein>